<dbReference type="Pfam" id="PF00578">
    <property type="entry name" value="AhpC-TSA"/>
    <property type="match status" value="1"/>
</dbReference>
<organism evidence="2">
    <name type="scientific">Gulosibacter sediminis</name>
    <dbReference type="NCBI Taxonomy" id="1729695"/>
    <lineage>
        <taxon>Bacteria</taxon>
        <taxon>Bacillati</taxon>
        <taxon>Actinomycetota</taxon>
        <taxon>Actinomycetes</taxon>
        <taxon>Micrococcales</taxon>
        <taxon>Microbacteriaceae</taxon>
        <taxon>Gulosibacter</taxon>
    </lineage>
</organism>
<name>A0ABY4N131_9MICO</name>
<reference evidence="2" key="1">
    <citation type="submission" date="2022-05" db="EMBL/GenBank/DDBJ databases">
        <title>Complete genome sequence of toluene-degrading Gulosibacter sediminis strain ACHW.36C.</title>
        <authorList>
            <person name="Wai A.C."/>
            <person name="Lai G.K."/>
            <person name="Griffin S.D."/>
            <person name="Leung F.C."/>
        </authorList>
    </citation>
    <scope>NUCLEOTIDE SEQUENCE [LARGE SCALE GENOMIC DNA]</scope>
    <source>
        <strain evidence="2">ACHW.36C</strain>
    </source>
</reference>
<dbReference type="InterPro" id="IPR036249">
    <property type="entry name" value="Thioredoxin-like_sf"/>
</dbReference>
<dbReference type="EMBL" id="CP097160">
    <property type="protein sequence ID" value="UQN16002.1"/>
    <property type="molecule type" value="Genomic_DNA"/>
</dbReference>
<dbReference type="Gene3D" id="3.40.30.10">
    <property type="entry name" value="Glutaredoxin"/>
    <property type="match status" value="1"/>
</dbReference>
<feature type="domain" description="Alkyl hydroperoxide reductase subunit C/ Thiol specific antioxidant" evidence="1">
    <location>
        <begin position="7"/>
        <end position="106"/>
    </location>
</feature>
<proteinExistence type="predicted"/>
<evidence type="ECO:0000313" key="2">
    <source>
        <dbReference type="EMBL" id="UQN16002.1"/>
    </source>
</evidence>
<gene>
    <name evidence="2" type="ORF">M3M28_06030</name>
</gene>
<evidence type="ECO:0000259" key="1">
    <source>
        <dbReference type="Pfam" id="PF00578"/>
    </source>
</evidence>
<sequence length="134" mass="14056">MTVLGPGSPRLLVFVPGAFTPLCSGEIRELGELAVRAEQLGVQVYAVSCDSPATLAAWLAAEDASGRIIGVSDHWPHGSLASILGSFDEHAGTALRRSWAIRADGTRVLVAGTSAGESRELHDHLRGIEWAGAE</sequence>
<dbReference type="InterPro" id="IPR000866">
    <property type="entry name" value="AhpC/TSA"/>
</dbReference>
<accession>A0ABY4N131</accession>
<protein>
    <submittedName>
        <fullName evidence="2">Redoxin domain-containing protein</fullName>
    </submittedName>
</protein>
<dbReference type="SUPFAM" id="SSF52833">
    <property type="entry name" value="Thioredoxin-like"/>
    <property type="match status" value="1"/>
</dbReference>